<dbReference type="SUPFAM" id="SSF69635">
    <property type="entry name" value="Type III secretory system chaperone-like"/>
    <property type="match status" value="1"/>
</dbReference>
<dbReference type="PRINTS" id="PR01305">
    <property type="entry name" value="SSPAKPROTEIN"/>
</dbReference>
<dbReference type="AlphaFoldDB" id="A0A5E4YJ63"/>
<dbReference type="Proteomes" id="UP000343317">
    <property type="component" value="Unassembled WGS sequence"/>
</dbReference>
<dbReference type="Pfam" id="PF03519">
    <property type="entry name" value="Invas_SpaK"/>
    <property type="match status" value="1"/>
</dbReference>
<organism evidence="1 2">
    <name type="scientific">Pandoraea horticolens</name>
    <dbReference type="NCBI Taxonomy" id="2508298"/>
    <lineage>
        <taxon>Bacteria</taxon>
        <taxon>Pseudomonadati</taxon>
        <taxon>Pseudomonadota</taxon>
        <taxon>Betaproteobacteria</taxon>
        <taxon>Burkholderiales</taxon>
        <taxon>Burkholderiaceae</taxon>
        <taxon>Pandoraea</taxon>
    </lineage>
</organism>
<keyword evidence="2" id="KW-1185">Reference proteome</keyword>
<sequence>MATMAADNGSSVRRSHNLVRATKVCGVGSWEPSASRAPARTGRIPAMPDNARSGTCRFFPLSTYIMPSYDLAQTLVEALKLIGCDPGKIDAVDNHSPIELTFNASPNIIVETLEGNACSIHAVVATDEAARLHRANSERLLQFLIEPAEWAVTGHVQLSERDNRLILHAQVKEKTAAEPEPFAQALTDFYDRIKLCREHLRA</sequence>
<dbReference type="CDD" id="cd17035">
    <property type="entry name" value="T3SC_IB_Spa15-like"/>
    <property type="match status" value="1"/>
</dbReference>
<name>A0A5E4YJ63_9BURK</name>
<evidence type="ECO:0000313" key="1">
    <source>
        <dbReference type="EMBL" id="VVE48824.1"/>
    </source>
</evidence>
<accession>A0A5E4YJ63</accession>
<evidence type="ECO:0000313" key="2">
    <source>
        <dbReference type="Proteomes" id="UP000343317"/>
    </source>
</evidence>
<protein>
    <submittedName>
        <fullName evidence="1">Surface presentation of antigens protein SpaK</fullName>
    </submittedName>
</protein>
<dbReference type="InterPro" id="IPR003065">
    <property type="entry name" value="Invas_SpaK"/>
</dbReference>
<proteinExistence type="predicted"/>
<reference evidence="1 2" key="1">
    <citation type="submission" date="2019-08" db="EMBL/GenBank/DDBJ databases">
        <authorList>
            <person name="Peeters C."/>
        </authorList>
    </citation>
    <scope>NUCLEOTIDE SEQUENCE [LARGE SCALE GENOMIC DNA]</scope>
    <source>
        <strain evidence="1 2">LMG 31112</strain>
    </source>
</reference>
<gene>
    <name evidence="1" type="primary">spaK_2</name>
    <name evidence="1" type="ORF">PHO31112_04568</name>
</gene>
<dbReference type="EMBL" id="CABPSM010000018">
    <property type="protein sequence ID" value="VVE48824.1"/>
    <property type="molecule type" value="Genomic_DNA"/>
</dbReference>
<dbReference type="Gene3D" id="3.30.1460.10">
    <property type="match status" value="1"/>
</dbReference>